<protein>
    <submittedName>
        <fullName evidence="2">Uncharacterized protein</fullName>
    </submittedName>
</protein>
<keyword evidence="3" id="KW-1185">Reference proteome</keyword>
<dbReference type="EMBL" id="CP136508">
    <property type="protein sequence ID" value="WUR14313.1"/>
    <property type="molecule type" value="Genomic_DNA"/>
</dbReference>
<sequence>MKTLGLIALLAGAVQFPAHAAGLPAGVDCARPSLPLLLDELPADIQKLLGRGEAGIGGLADRDEAFNATDAIGHGNAPMTRFRWAGQGDDCYAVTLERGGLAHYLETLVLRRGQQGWHIAATRAPRAEEMGEPRQTVVATAPTK</sequence>
<reference evidence="2 3" key="1">
    <citation type="journal article" date="2019" name="Int. J. Syst. Evol. Microbiol.">
        <title>The Draft Whole-Genome Sequence of the Antibiotic Producer Empedobacter haloabium ATCC 31962 Provides Indications for Its Taxonomic Reclassification.</title>
        <authorList>
            <person name="Miess H."/>
            <person name="Arlt P."/>
            <person name="Apel A.K."/>
            <person name="Weber T."/>
            <person name="Nieselt K."/>
            <person name="Hanssen F."/>
            <person name="Czemmel S."/>
            <person name="Nahnsen S."/>
            <person name="Gross H."/>
        </authorList>
    </citation>
    <scope>NUCLEOTIDE SEQUENCE [LARGE SCALE GENOMIC DNA]</scope>
    <source>
        <strain evidence="2 3">ATCC 31962</strain>
    </source>
</reference>
<feature type="signal peptide" evidence="1">
    <location>
        <begin position="1"/>
        <end position="20"/>
    </location>
</feature>
<gene>
    <name evidence="2" type="ORF">E7V67_004200</name>
</gene>
<proteinExistence type="predicted"/>
<evidence type="ECO:0000256" key="1">
    <source>
        <dbReference type="SAM" id="SignalP"/>
    </source>
</evidence>
<evidence type="ECO:0000313" key="2">
    <source>
        <dbReference type="EMBL" id="WUR14313.1"/>
    </source>
</evidence>
<feature type="chain" id="PRO_5046488726" evidence="1">
    <location>
        <begin position="21"/>
        <end position="144"/>
    </location>
</feature>
<keyword evidence="1" id="KW-0732">Signal</keyword>
<organism evidence="2 3">
    <name type="scientific">[Empedobacter] haloabium</name>
    <dbReference type="NCBI Taxonomy" id="592317"/>
    <lineage>
        <taxon>Bacteria</taxon>
        <taxon>Pseudomonadati</taxon>
        <taxon>Pseudomonadota</taxon>
        <taxon>Betaproteobacteria</taxon>
        <taxon>Burkholderiales</taxon>
        <taxon>Oxalobacteraceae</taxon>
        <taxon>Telluria group</taxon>
        <taxon>Telluria group incertae sedis</taxon>
    </lineage>
</organism>
<evidence type="ECO:0000313" key="3">
    <source>
        <dbReference type="Proteomes" id="UP000321323"/>
    </source>
</evidence>
<name>A0ABZ1UQ91_9BURK</name>
<accession>A0ABZ1UQ91</accession>
<dbReference type="Proteomes" id="UP000321323">
    <property type="component" value="Chromosome"/>
</dbReference>